<evidence type="ECO:0000313" key="2">
    <source>
        <dbReference type="EMBL" id="MBA2934117.1"/>
    </source>
</evidence>
<feature type="region of interest" description="Disordered" evidence="1">
    <location>
        <begin position="128"/>
        <end position="167"/>
    </location>
</feature>
<gene>
    <name evidence="2" type="ORF">HZF05_08385</name>
</gene>
<proteinExistence type="predicted"/>
<reference evidence="2 3" key="1">
    <citation type="submission" date="2020-07" db="EMBL/GenBank/DDBJ databases">
        <authorList>
            <person name="Sun Q."/>
        </authorList>
    </citation>
    <scope>NUCLEOTIDE SEQUENCE [LARGE SCALE GENOMIC DNA]</scope>
    <source>
        <strain evidence="2 3">CGMCC 1.13654</strain>
    </source>
</reference>
<evidence type="ECO:0000313" key="3">
    <source>
        <dbReference type="Proteomes" id="UP000570166"/>
    </source>
</evidence>
<dbReference type="Pfam" id="PF12276">
    <property type="entry name" value="DUF3617"/>
    <property type="match status" value="1"/>
</dbReference>
<name>A0A838L512_9SPHN</name>
<dbReference type="InterPro" id="IPR022061">
    <property type="entry name" value="DUF3617"/>
</dbReference>
<comment type="caution">
    <text evidence="2">The sequence shown here is derived from an EMBL/GenBank/DDBJ whole genome shotgun (WGS) entry which is preliminary data.</text>
</comment>
<dbReference type="AlphaFoldDB" id="A0A838L512"/>
<keyword evidence="3" id="KW-1185">Reference proteome</keyword>
<dbReference type="EMBL" id="JACEIB010000006">
    <property type="protein sequence ID" value="MBA2934117.1"/>
    <property type="molecule type" value="Genomic_DNA"/>
</dbReference>
<protein>
    <submittedName>
        <fullName evidence="2">DUF3617 domain-containing protein</fullName>
    </submittedName>
</protein>
<feature type="compositionally biased region" description="Low complexity" evidence="1">
    <location>
        <begin position="128"/>
        <end position="140"/>
    </location>
</feature>
<dbReference type="Proteomes" id="UP000570166">
    <property type="component" value="Unassembled WGS sequence"/>
</dbReference>
<organism evidence="2 3">
    <name type="scientific">Sphingomonas chungangi</name>
    <dbReference type="NCBI Taxonomy" id="2683589"/>
    <lineage>
        <taxon>Bacteria</taxon>
        <taxon>Pseudomonadati</taxon>
        <taxon>Pseudomonadota</taxon>
        <taxon>Alphaproteobacteria</taxon>
        <taxon>Sphingomonadales</taxon>
        <taxon>Sphingomonadaceae</taxon>
        <taxon>Sphingomonas</taxon>
    </lineage>
</organism>
<sequence length="167" mass="17392">MALAACSKSGDSVSMKNASIDEIAKTQSAKIQPGEWEVTVEMVDQTITGGPPDMPTPPKLPPQTMKTCITPEQVNRPEGMFSGGMDGLKKNCTYDSFSMAGGKIDAKMHCQMPNGMKIEATNSGTFSATEISSDSTSSVTGLPGGMSSSSHTKMTAKRVGECTAGAD</sequence>
<accession>A0A838L512</accession>
<evidence type="ECO:0000256" key="1">
    <source>
        <dbReference type="SAM" id="MobiDB-lite"/>
    </source>
</evidence>